<accession>A0A8J3AJV4</accession>
<proteinExistence type="predicted"/>
<name>A0A8J3AJV4_9BIFI</name>
<gene>
    <name evidence="1" type="ORF">GCM10007377_14590</name>
</gene>
<reference evidence="1" key="2">
    <citation type="submission" date="2020-09" db="EMBL/GenBank/DDBJ databases">
        <authorList>
            <person name="Sun Q."/>
            <person name="Sedlacek I."/>
        </authorList>
    </citation>
    <scope>NUCLEOTIDE SEQUENCE</scope>
    <source>
        <strain evidence="1">CCM 8606</strain>
    </source>
</reference>
<keyword evidence="2" id="KW-1185">Reference proteome</keyword>
<evidence type="ECO:0000313" key="1">
    <source>
        <dbReference type="EMBL" id="GGI15175.1"/>
    </source>
</evidence>
<comment type="caution">
    <text evidence="1">The sequence shown here is derived from an EMBL/GenBank/DDBJ whole genome shotgun (WGS) entry which is preliminary data.</text>
</comment>
<sequence length="208" mass="23889">MTEDEMVAVEQYLLLRDALFQIADKFDNTVSVSEFCLSHGLTVEDRYVIAKFLTQGCDTKDIRKVRKQLEQHIPSIKNMVDEVVEDMIQAFTKNLRSDGGPSMEYRVGTAQDYALLRDALFEIAAVLGDTPTQPISTNLFCLRHGLTKDEHDKIAITILKARDETLTSDELRARLEHRVPKIAQLNDEDFQSLLFVFTQWFDKAFQQQ</sequence>
<protein>
    <submittedName>
        <fullName evidence="1">Uncharacterized protein</fullName>
    </submittedName>
</protein>
<dbReference type="EMBL" id="BMDH01000005">
    <property type="protein sequence ID" value="GGI15175.1"/>
    <property type="molecule type" value="Genomic_DNA"/>
</dbReference>
<reference evidence="1" key="1">
    <citation type="journal article" date="2014" name="Int. J. Syst. Evol. Microbiol.">
        <title>Complete genome sequence of Corynebacterium casei LMG S-19264T (=DSM 44701T), isolated from a smear-ripened cheese.</title>
        <authorList>
            <consortium name="US DOE Joint Genome Institute (JGI-PGF)"/>
            <person name="Walter F."/>
            <person name="Albersmeier A."/>
            <person name="Kalinowski J."/>
            <person name="Ruckert C."/>
        </authorList>
    </citation>
    <scope>NUCLEOTIDE SEQUENCE</scope>
    <source>
        <strain evidence="1">CCM 8606</strain>
    </source>
</reference>
<evidence type="ECO:0000313" key="2">
    <source>
        <dbReference type="Proteomes" id="UP000619536"/>
    </source>
</evidence>
<dbReference type="Proteomes" id="UP000619536">
    <property type="component" value="Unassembled WGS sequence"/>
</dbReference>
<dbReference type="RefSeq" id="WP_188355629.1">
    <property type="nucleotide sequence ID" value="NZ_BMDH01000005.1"/>
</dbReference>
<dbReference type="AlphaFoldDB" id="A0A8J3AJV4"/>
<organism evidence="1 2">
    <name type="scientific">Galliscardovia ingluviei</name>
    <dbReference type="NCBI Taxonomy" id="1769422"/>
    <lineage>
        <taxon>Bacteria</taxon>
        <taxon>Bacillati</taxon>
        <taxon>Actinomycetota</taxon>
        <taxon>Actinomycetes</taxon>
        <taxon>Bifidobacteriales</taxon>
        <taxon>Bifidobacteriaceae</taxon>
        <taxon>Galliscardovia</taxon>
    </lineage>
</organism>